<dbReference type="Proteomes" id="UP001292084">
    <property type="component" value="Unassembled WGS sequence"/>
</dbReference>
<keyword evidence="5" id="KW-1185">Reference proteome</keyword>
<reference evidence="4 5" key="1">
    <citation type="submission" date="2023-12" db="EMBL/GenBank/DDBJ databases">
        <title>Jeotgalibacillus haloalkaliphilus sp. nov., a novel salt-tolerant bacteria, isolated from the estuary of the Fenhe River into the Yellow River.</title>
        <authorList>
            <person name="Li Y."/>
        </authorList>
    </citation>
    <scope>NUCLEOTIDE SEQUENCE [LARGE SCALE GENOMIC DNA]</scope>
    <source>
        <strain evidence="4 5">HH7-29</strain>
    </source>
</reference>
<evidence type="ECO:0000256" key="2">
    <source>
        <dbReference type="ARBA" id="ARBA00023043"/>
    </source>
</evidence>
<dbReference type="RefSeq" id="WP_322421657.1">
    <property type="nucleotide sequence ID" value="NZ_JAXQNN010000003.1"/>
</dbReference>
<dbReference type="PROSITE" id="PS50088">
    <property type="entry name" value="ANK_REPEAT"/>
    <property type="match status" value="1"/>
</dbReference>
<evidence type="ECO:0000256" key="3">
    <source>
        <dbReference type="PROSITE-ProRule" id="PRU00023"/>
    </source>
</evidence>
<dbReference type="SUPFAM" id="SSF48403">
    <property type="entry name" value="Ankyrin repeat"/>
    <property type="match status" value="1"/>
</dbReference>
<dbReference type="Gene3D" id="1.25.40.20">
    <property type="entry name" value="Ankyrin repeat-containing domain"/>
    <property type="match status" value="2"/>
</dbReference>
<feature type="repeat" description="ANK" evidence="3">
    <location>
        <begin position="93"/>
        <end position="125"/>
    </location>
</feature>
<evidence type="ECO:0000313" key="4">
    <source>
        <dbReference type="EMBL" id="MDZ5712676.1"/>
    </source>
</evidence>
<dbReference type="PANTHER" id="PTHR24171">
    <property type="entry name" value="ANKYRIN REPEAT DOMAIN-CONTAINING PROTEIN 39-RELATED"/>
    <property type="match status" value="1"/>
</dbReference>
<dbReference type="EMBL" id="JAXQNN010000003">
    <property type="protein sequence ID" value="MDZ5712676.1"/>
    <property type="molecule type" value="Genomic_DNA"/>
</dbReference>
<dbReference type="PANTHER" id="PTHR24171:SF8">
    <property type="entry name" value="BRCA1-ASSOCIATED RING DOMAIN PROTEIN 1"/>
    <property type="match status" value="1"/>
</dbReference>
<keyword evidence="2 3" id="KW-0040">ANK repeat</keyword>
<sequence>MTIIYEHDLPAKEVIRVIQTGETEKLKLLVSENPDLIKSRIVARDHDQNQQSLSRTLLHIITDWPGHFPNGAETVKVLADAGADVNARCTGPHTETPLHWAASSDDVEVLNALLNAGADIDADGAVIGGGTPLDDAVAFAQWKAARRLVEHGAKTKLWNEAALGMIDQVKKRFEKGKPPTPDQITEAFWLACHGSQQMTAAYLLDQGADLNWIGYDDMTPLDVARRNQDEALVQWLVRRGARGK</sequence>
<name>A0ABU5KNZ2_9BACL</name>
<dbReference type="InterPro" id="IPR002110">
    <property type="entry name" value="Ankyrin_rpt"/>
</dbReference>
<dbReference type="SMART" id="SM00248">
    <property type="entry name" value="ANK"/>
    <property type="match status" value="5"/>
</dbReference>
<evidence type="ECO:0000256" key="1">
    <source>
        <dbReference type="ARBA" id="ARBA00022737"/>
    </source>
</evidence>
<proteinExistence type="predicted"/>
<accession>A0ABU5KNZ2</accession>
<dbReference type="InterPro" id="IPR036770">
    <property type="entry name" value="Ankyrin_rpt-contain_sf"/>
</dbReference>
<evidence type="ECO:0000313" key="5">
    <source>
        <dbReference type="Proteomes" id="UP001292084"/>
    </source>
</evidence>
<protein>
    <submittedName>
        <fullName evidence="4">Ankyrin repeat domain-containing protein</fullName>
    </submittedName>
</protein>
<keyword evidence="1" id="KW-0677">Repeat</keyword>
<dbReference type="PROSITE" id="PS50297">
    <property type="entry name" value="ANK_REP_REGION"/>
    <property type="match status" value="1"/>
</dbReference>
<gene>
    <name evidence="4" type="ORF">UFB30_10605</name>
</gene>
<dbReference type="Pfam" id="PF12796">
    <property type="entry name" value="Ank_2"/>
    <property type="match status" value="1"/>
</dbReference>
<organism evidence="4 5">
    <name type="scientific">Jeotgalibacillus haloalkalitolerans</name>
    <dbReference type="NCBI Taxonomy" id="3104292"/>
    <lineage>
        <taxon>Bacteria</taxon>
        <taxon>Bacillati</taxon>
        <taxon>Bacillota</taxon>
        <taxon>Bacilli</taxon>
        <taxon>Bacillales</taxon>
        <taxon>Caryophanaceae</taxon>
        <taxon>Jeotgalibacillus</taxon>
    </lineage>
</organism>
<comment type="caution">
    <text evidence="4">The sequence shown here is derived from an EMBL/GenBank/DDBJ whole genome shotgun (WGS) entry which is preliminary data.</text>
</comment>